<feature type="domain" description="Ndc10" evidence="2">
    <location>
        <begin position="644"/>
        <end position="917"/>
    </location>
</feature>
<dbReference type="Proteomes" id="UP001222325">
    <property type="component" value="Unassembled WGS sequence"/>
</dbReference>
<feature type="region of interest" description="Disordered" evidence="1">
    <location>
        <begin position="344"/>
        <end position="368"/>
    </location>
</feature>
<sequence length="1259" mass="139634">MDPFLGLIDPVLLEEARSDSVAVATNGATSPISTPAPTPPTSTRRVSKHNTTAWLSANFAPRRDDNETQSDYEDRLTQVTRRDPLFEACTKLGVKVPKTASLSRLREELAKYWFTTAPLQPAASRHVPASSAHSRDRPSFVPAQRATGEHDVLASVLEPTSRSFQFAPPTGAVRPSSMSGRGELRGSIPLFHINLQTCAASSAAPRRASNSESRTISRTSRASNSRPHTTLRTSTSRIPIAPRRSSPTSAFSPPIVSPVTHAATSRTLHHPSPPPITSPGPAAHPSMSRIPVALHHLSPTSITSSPPIVFAAKVPVAPDHLSGATTAPLLLPSTTQRPAHASIIDARSSQSRAPSRRTPQECPSNLSGVEAERASTIHIAPFQEGEGDGNDEAELIRSFDVQGANAYELLGYDDDDEEEAEADEDAEHAADASGDEEGSSGSDSDHPPDRTAAQKKAFRTRVRVDAVRRFEGNRRTGGLKTQAAMVKAWNEFTAIALAARDIDDTIVDEHSLLLYIKFCAERPKRTRRGMPIDGTFLGASHLKKLFFGALRIRKEQDAADTSLVLKRPAVSVFVYDAIKNRMDEALERVRNGMVPSEDAPDIRANTWLSEVTDEQLERIGQGFLAHRHLRLSVFGHLAWTAQHASGNRGDDFRALKLAELQSHTLLHPDKRTAMPSILGLQGEEKAGRRGMRTVINPVYSVFIPNLRPEMCPFGAFAFYFHYLHDDKNITESMHIDWTLNKSWRAIRVLHGQKSPTTPFNENNMYNMYCRSYIHAGFTSKLKAHLPRHLLGYKQEALGVDAAETSRLGWVRGETYMDTYAPALPKTAILAAAGYRADEQYDPIWRHVRVPEPFLVLVCPVAEEILESVAGKPNLSGTANHWQMIIDLRPYFFQCGAAVYQKWPKSSIFRLPAFRDPDVLNWMKATYPSELSVLQANAGNPVDLERIQNTHLRVALEEVRNLLSTQTLELKKMVTLLQRRTAVFSPAQGFSASNYHRQAITAGGQNLFQTEVPPGLEASPGAAVTFPSPQTPQTTMMVEPPVASYYVQGVFPPLLGQKSVSWPQVFGLVQQPKMLWSKWGPKMSMEQFFDVKELWTTYIDGAPELDSTGQDTGRIKPPLKLVEQYFQAGWRAHIDKKERNNIAKLWQRFREIPEWIDTHSSTRDVSPDMIITELEAMRAEAPFSQEEPRSLNWLQKTLAERRKATKRVTGSADAGASSSTLVSLGPAIILPEQQDLSTREQRKRKQAVDARRRPKKVKTQ</sequence>
<feature type="compositionally biased region" description="Acidic residues" evidence="1">
    <location>
        <begin position="416"/>
        <end position="426"/>
    </location>
</feature>
<dbReference type="EMBL" id="JARJCN010000008">
    <property type="protein sequence ID" value="KAJ7098524.1"/>
    <property type="molecule type" value="Genomic_DNA"/>
</dbReference>
<organism evidence="3 4">
    <name type="scientific">Mycena belliarum</name>
    <dbReference type="NCBI Taxonomy" id="1033014"/>
    <lineage>
        <taxon>Eukaryota</taxon>
        <taxon>Fungi</taxon>
        <taxon>Dikarya</taxon>
        <taxon>Basidiomycota</taxon>
        <taxon>Agaricomycotina</taxon>
        <taxon>Agaricomycetes</taxon>
        <taxon>Agaricomycetidae</taxon>
        <taxon>Agaricales</taxon>
        <taxon>Marasmiineae</taxon>
        <taxon>Mycenaceae</taxon>
        <taxon>Mycena</taxon>
    </lineage>
</organism>
<dbReference type="AlphaFoldDB" id="A0AAD6XWW2"/>
<proteinExistence type="predicted"/>
<name>A0AAD6XWW2_9AGAR</name>
<evidence type="ECO:0000313" key="4">
    <source>
        <dbReference type="Proteomes" id="UP001222325"/>
    </source>
</evidence>
<evidence type="ECO:0000256" key="1">
    <source>
        <dbReference type="SAM" id="MobiDB-lite"/>
    </source>
</evidence>
<protein>
    <recommendedName>
        <fullName evidence="2">Ndc10 domain-containing protein</fullName>
    </recommendedName>
</protein>
<dbReference type="Gene3D" id="1.10.443.20">
    <property type="entry name" value="Centromere DNA-binding protein complex CBF3 subunit, domain 2"/>
    <property type="match status" value="1"/>
</dbReference>
<gene>
    <name evidence="3" type="ORF">B0H15DRAFT_945042</name>
</gene>
<evidence type="ECO:0000259" key="2">
    <source>
        <dbReference type="Pfam" id="PF16787"/>
    </source>
</evidence>
<comment type="caution">
    <text evidence="3">The sequence shown here is derived from an EMBL/GenBank/DDBJ whole genome shotgun (WGS) entry which is preliminary data.</text>
</comment>
<feature type="region of interest" description="Disordered" evidence="1">
    <location>
        <begin position="416"/>
        <end position="457"/>
    </location>
</feature>
<accession>A0AAD6XWW2</accession>
<keyword evidence="4" id="KW-1185">Reference proteome</keyword>
<evidence type="ECO:0000313" key="3">
    <source>
        <dbReference type="EMBL" id="KAJ7098524.1"/>
    </source>
</evidence>
<feature type="region of interest" description="Disordered" evidence="1">
    <location>
        <begin position="199"/>
        <end position="285"/>
    </location>
</feature>
<reference evidence="3" key="1">
    <citation type="submission" date="2023-03" db="EMBL/GenBank/DDBJ databases">
        <title>Massive genome expansion in bonnet fungi (Mycena s.s.) driven by repeated elements and novel gene families across ecological guilds.</title>
        <authorList>
            <consortium name="Lawrence Berkeley National Laboratory"/>
            <person name="Harder C.B."/>
            <person name="Miyauchi S."/>
            <person name="Viragh M."/>
            <person name="Kuo A."/>
            <person name="Thoen E."/>
            <person name="Andreopoulos B."/>
            <person name="Lu D."/>
            <person name="Skrede I."/>
            <person name="Drula E."/>
            <person name="Henrissat B."/>
            <person name="Morin E."/>
            <person name="Kohler A."/>
            <person name="Barry K."/>
            <person name="LaButti K."/>
            <person name="Morin E."/>
            <person name="Salamov A."/>
            <person name="Lipzen A."/>
            <person name="Mereny Z."/>
            <person name="Hegedus B."/>
            <person name="Baldrian P."/>
            <person name="Stursova M."/>
            <person name="Weitz H."/>
            <person name="Taylor A."/>
            <person name="Grigoriev I.V."/>
            <person name="Nagy L.G."/>
            <person name="Martin F."/>
            <person name="Kauserud H."/>
        </authorList>
    </citation>
    <scope>NUCLEOTIDE SEQUENCE</scope>
    <source>
        <strain evidence="3">CBHHK173m</strain>
    </source>
</reference>
<dbReference type="GO" id="GO:0003677">
    <property type="term" value="F:DNA binding"/>
    <property type="evidence" value="ECO:0007669"/>
    <property type="project" value="InterPro"/>
</dbReference>
<feature type="compositionally biased region" description="Low complexity" evidence="1">
    <location>
        <begin position="199"/>
        <end position="214"/>
    </location>
</feature>
<dbReference type="InterPro" id="IPR038279">
    <property type="entry name" value="Ndc10_dom2_sf"/>
</dbReference>
<feature type="compositionally biased region" description="Polar residues" evidence="1">
    <location>
        <begin position="216"/>
        <end position="237"/>
    </location>
</feature>
<feature type="region of interest" description="Disordered" evidence="1">
    <location>
        <begin position="20"/>
        <end position="52"/>
    </location>
</feature>
<feature type="compositionally biased region" description="Low complexity" evidence="1">
    <location>
        <begin position="346"/>
        <end position="357"/>
    </location>
</feature>
<feature type="region of interest" description="Disordered" evidence="1">
    <location>
        <begin position="1231"/>
        <end position="1259"/>
    </location>
</feature>
<dbReference type="InterPro" id="IPR031872">
    <property type="entry name" value="NDC10_II"/>
</dbReference>
<dbReference type="Pfam" id="PF16787">
    <property type="entry name" value="NDC10_II"/>
    <property type="match status" value="1"/>
</dbReference>